<dbReference type="AlphaFoldDB" id="A0A1G4MCC8"/>
<evidence type="ECO:0000256" key="8">
    <source>
        <dbReference type="ARBA" id="ARBA00023136"/>
    </source>
</evidence>
<evidence type="ECO:0000256" key="2">
    <source>
        <dbReference type="ARBA" id="ARBA00004549"/>
    </source>
</evidence>
<keyword evidence="8 10" id="KW-0472">Membrane</keyword>
<evidence type="ECO:0000313" key="12">
    <source>
        <dbReference type="Proteomes" id="UP000190831"/>
    </source>
</evidence>
<dbReference type="GO" id="GO:0005778">
    <property type="term" value="C:peroxisomal membrane"/>
    <property type="evidence" value="ECO:0007669"/>
    <property type="project" value="UniProtKB-SubCell"/>
</dbReference>
<evidence type="ECO:0000256" key="10">
    <source>
        <dbReference type="SAM" id="Phobius"/>
    </source>
</evidence>
<comment type="subcellular location">
    <subcellularLocation>
        <location evidence="2">Peroxisome membrane</location>
        <topology evidence="2">Single-pass membrane protein</topology>
    </subcellularLocation>
</comment>
<dbReference type="Proteomes" id="UP000190831">
    <property type="component" value="Chromosome D"/>
</dbReference>
<keyword evidence="5" id="KW-0962">Peroxisome biogenesis</keyword>
<keyword evidence="12" id="KW-1185">Reference proteome</keyword>
<accession>A0A1G4MCC8</accession>
<name>A0A1G4MCC8_LACFM</name>
<proteinExistence type="inferred from homology"/>
<comment type="similarity">
    <text evidence="3">Belongs to the peroxin-22 family.</text>
</comment>
<evidence type="ECO:0000256" key="1">
    <source>
        <dbReference type="ARBA" id="ARBA00003659"/>
    </source>
</evidence>
<sequence>MTRKTKNRVVGRVLVTGILVAAAVGLFVIARLKDKPSKEKKSEKKDPKTIIVTNTVYRAVDNWESILQDDVVLLIPPNCGFKDDLQSLDRDNSHKIIGCDTMEGLWSVTRHLRKKELVLLPGELDGIPDDLARYCERIVRLGADNIAI</sequence>
<dbReference type="InterPro" id="IPR024359">
    <property type="entry name" value="Peroxin-22"/>
</dbReference>
<dbReference type="GO" id="GO:0007031">
    <property type="term" value="P:peroxisome organization"/>
    <property type="evidence" value="ECO:0007669"/>
    <property type="project" value="UniProtKB-KW"/>
</dbReference>
<keyword evidence="7 10" id="KW-1133">Transmembrane helix</keyword>
<evidence type="ECO:0000256" key="5">
    <source>
        <dbReference type="ARBA" id="ARBA00022593"/>
    </source>
</evidence>
<evidence type="ECO:0000256" key="9">
    <source>
        <dbReference type="ARBA" id="ARBA00023140"/>
    </source>
</evidence>
<dbReference type="EMBL" id="LT598492">
    <property type="protein sequence ID" value="SCW01439.1"/>
    <property type="molecule type" value="Genomic_DNA"/>
</dbReference>
<evidence type="ECO:0000256" key="3">
    <source>
        <dbReference type="ARBA" id="ARBA00009642"/>
    </source>
</evidence>
<dbReference type="OrthoDB" id="4036401at2759"/>
<dbReference type="OMA" id="SIVAYRW"/>
<gene>
    <name evidence="11" type="ORF">LAFE_0D12596G</name>
</gene>
<dbReference type="InterPro" id="IPR038613">
    <property type="entry name" value="Peroxin-22_C_sf"/>
</dbReference>
<evidence type="ECO:0000256" key="6">
    <source>
        <dbReference type="ARBA" id="ARBA00022692"/>
    </source>
</evidence>
<evidence type="ECO:0000256" key="4">
    <source>
        <dbReference type="ARBA" id="ARBA00018967"/>
    </source>
</evidence>
<evidence type="ECO:0000256" key="7">
    <source>
        <dbReference type="ARBA" id="ARBA00022989"/>
    </source>
</evidence>
<feature type="transmembrane region" description="Helical" evidence="10">
    <location>
        <begin position="12"/>
        <end position="32"/>
    </location>
</feature>
<evidence type="ECO:0000313" key="11">
    <source>
        <dbReference type="EMBL" id="SCW01439.1"/>
    </source>
</evidence>
<dbReference type="Gene3D" id="3.40.50.11730">
    <property type="entry name" value="Peroxisome assembly protein 22"/>
    <property type="match status" value="1"/>
</dbReference>
<dbReference type="STRING" id="4955.A0A1G4MCC8"/>
<keyword evidence="6 10" id="KW-0812">Transmembrane</keyword>
<dbReference type="Pfam" id="PF12827">
    <property type="entry name" value="Peroxin-22"/>
    <property type="match status" value="1"/>
</dbReference>
<comment type="function">
    <text evidence="1">Involved in peroxisome biogenesis.</text>
</comment>
<protein>
    <recommendedName>
        <fullName evidence="4">Peroxisome assembly protein 22</fullName>
    </recommendedName>
</protein>
<reference evidence="11 12" key="1">
    <citation type="submission" date="2016-03" db="EMBL/GenBank/DDBJ databases">
        <authorList>
            <person name="Devillers H."/>
        </authorList>
    </citation>
    <scope>NUCLEOTIDE SEQUENCE [LARGE SCALE GENOMIC DNA]</scope>
    <source>
        <strain evidence="11">CBS 6772</strain>
    </source>
</reference>
<organism evidence="11 12">
    <name type="scientific">Lachancea fermentati</name>
    <name type="common">Zygosaccharomyces fermentati</name>
    <dbReference type="NCBI Taxonomy" id="4955"/>
    <lineage>
        <taxon>Eukaryota</taxon>
        <taxon>Fungi</taxon>
        <taxon>Dikarya</taxon>
        <taxon>Ascomycota</taxon>
        <taxon>Saccharomycotina</taxon>
        <taxon>Saccharomycetes</taxon>
        <taxon>Saccharomycetales</taxon>
        <taxon>Saccharomycetaceae</taxon>
        <taxon>Lachancea</taxon>
    </lineage>
</organism>
<keyword evidence="9" id="KW-0576">Peroxisome</keyword>